<reference evidence="3" key="1">
    <citation type="submission" date="2016-11" db="UniProtKB">
        <authorList>
            <consortium name="WormBaseParasite"/>
        </authorList>
    </citation>
    <scope>IDENTIFICATION</scope>
</reference>
<dbReference type="InterPro" id="IPR050309">
    <property type="entry name" value="Type-B_Carboxylest/Lipase"/>
</dbReference>
<feature type="domain" description="Carboxylesterase type B" evidence="1">
    <location>
        <begin position="7"/>
        <end position="524"/>
    </location>
</feature>
<dbReference type="Pfam" id="PF00135">
    <property type="entry name" value="COesterase"/>
    <property type="match status" value="1"/>
</dbReference>
<protein>
    <submittedName>
        <fullName evidence="3">COesterase domain-containing protein</fullName>
    </submittedName>
</protein>
<organism evidence="2 3">
    <name type="scientific">Bursaphelenchus xylophilus</name>
    <name type="common">Pinewood nematode worm</name>
    <name type="synonym">Aphelenchoides xylophilus</name>
    <dbReference type="NCBI Taxonomy" id="6326"/>
    <lineage>
        <taxon>Eukaryota</taxon>
        <taxon>Metazoa</taxon>
        <taxon>Ecdysozoa</taxon>
        <taxon>Nematoda</taxon>
        <taxon>Chromadorea</taxon>
        <taxon>Rhabditida</taxon>
        <taxon>Tylenchina</taxon>
        <taxon>Tylenchomorpha</taxon>
        <taxon>Aphelenchoidea</taxon>
        <taxon>Aphelenchoididae</taxon>
        <taxon>Bursaphelenchus</taxon>
    </lineage>
</organism>
<accession>A0A1I7RXJ4</accession>
<dbReference type="PANTHER" id="PTHR11559">
    <property type="entry name" value="CARBOXYLESTERASE"/>
    <property type="match status" value="1"/>
</dbReference>
<dbReference type="eggNOG" id="KOG1516">
    <property type="taxonomic scope" value="Eukaryota"/>
</dbReference>
<dbReference type="WBParaSite" id="BXY_0546100.1">
    <property type="protein sequence ID" value="BXY_0546100.1"/>
    <property type="gene ID" value="BXY_0546100"/>
</dbReference>
<dbReference type="InterPro" id="IPR029058">
    <property type="entry name" value="AB_hydrolase_fold"/>
</dbReference>
<evidence type="ECO:0000259" key="1">
    <source>
        <dbReference type="Pfam" id="PF00135"/>
    </source>
</evidence>
<dbReference type="Gene3D" id="3.40.50.1820">
    <property type="entry name" value="alpha/beta hydrolase"/>
    <property type="match status" value="1"/>
</dbReference>
<sequence length="563" mass="64752">MVANRIDPFVVTKSGPVEGFYFETKNGNTHVFLGIPYAEPPVGELRYELPRPRKPWTQPLKAKEFGVAAVPHHDLGTKVAYGEDCLTINVMCPPTRPKTGGWPTVFFVHPSAYSVGSAMWMRFEGFCENIVSQGIVVVTFHYRLGWLGFASTGDSVMPGNYGLHDQALALRWTLDNVSAFGGDPSNLTAWEMSTGAVSVGHLSLSPKTRGHFKRQIQNSGSVFASLALGENCVDETRKLARALGCNSTDSKTIKEFLKRCSVREIMDAQEKVGMAEVPFTFKWLPRLDGDFFPRDLRELIKEVEPIPLLTGYATDEMIYFYHGFLEAVHSLTITEEWKRNFNREMLINRIRNVHFTERDYGPEAPKIADQVIDFYVWENAPKHHDPLLWINIEQRILNHTRSITPMFLEYRAKHLNGAPVYVYQNCYWRDHHFGNDPKQPLRGCMHVSEMKQFFNTPIPSKYEFNEEDLKHKHVLVQSHVNFIKTSNPSFDNIQWPAVTNQNICTHLVVKPEPEIRTYFEGEQKSLKFWLDLVNEFGDKVIRTRHARRRLDEYDQSAILRARL</sequence>
<dbReference type="SUPFAM" id="SSF53474">
    <property type="entry name" value="alpha/beta-Hydrolases"/>
    <property type="match status" value="1"/>
</dbReference>
<evidence type="ECO:0000313" key="2">
    <source>
        <dbReference type="Proteomes" id="UP000095284"/>
    </source>
</evidence>
<dbReference type="Proteomes" id="UP000095284">
    <property type="component" value="Unplaced"/>
</dbReference>
<name>A0A1I7RXJ4_BURXY</name>
<dbReference type="AlphaFoldDB" id="A0A1I7RXJ4"/>
<dbReference type="InterPro" id="IPR002018">
    <property type="entry name" value="CarbesteraseB"/>
</dbReference>
<proteinExistence type="predicted"/>
<evidence type="ECO:0000313" key="3">
    <source>
        <dbReference type="WBParaSite" id="BXY_0546100.1"/>
    </source>
</evidence>